<dbReference type="InterPro" id="IPR000182">
    <property type="entry name" value="GNAT_dom"/>
</dbReference>
<dbReference type="Proteomes" id="UP001183222">
    <property type="component" value="Unassembled WGS sequence"/>
</dbReference>
<protein>
    <submittedName>
        <fullName evidence="2">GNAT family N-acetyltransferase</fullName>
    </submittedName>
</protein>
<gene>
    <name evidence="2" type="ORF">RM425_14450</name>
</gene>
<evidence type="ECO:0000313" key="3">
    <source>
        <dbReference type="Proteomes" id="UP001183222"/>
    </source>
</evidence>
<feature type="domain" description="N-acetyltransferase" evidence="1">
    <location>
        <begin position="1"/>
        <end position="142"/>
    </location>
</feature>
<dbReference type="PROSITE" id="PS51186">
    <property type="entry name" value="GNAT"/>
    <property type="match status" value="1"/>
</dbReference>
<comment type="caution">
    <text evidence="2">The sequence shown here is derived from an EMBL/GenBank/DDBJ whole genome shotgun (WGS) entry which is preliminary data.</text>
</comment>
<dbReference type="RefSeq" id="WP_311345918.1">
    <property type="nucleotide sequence ID" value="NZ_JAVREI010000010.1"/>
</dbReference>
<name>A0ABU2KAA2_9ACTN</name>
<sequence>MDVRDLSRSDLESPQFLHLLWLATEADDLSLRRIRANHLPRLAVAGIVADGVVVGFVAYDQGDSQVVMKYIATAESRRGMRIGSSLVHELQRRHPGLAISAQTDDDAIGFYRKLGFTDTAAPRDSRWPVQQRYDCLLSATLTCTNPHP</sequence>
<reference evidence="3" key="1">
    <citation type="submission" date="2023-07" db="EMBL/GenBank/DDBJ databases">
        <title>30 novel species of actinomycetes from the DSMZ collection.</title>
        <authorList>
            <person name="Nouioui I."/>
        </authorList>
    </citation>
    <scope>NUCLEOTIDE SEQUENCE [LARGE SCALE GENOMIC DNA]</scope>
    <source>
        <strain evidence="3">DSM 46792</strain>
    </source>
</reference>
<accession>A0ABU2KAA2</accession>
<dbReference type="InterPro" id="IPR016181">
    <property type="entry name" value="Acyl_CoA_acyltransferase"/>
</dbReference>
<organism evidence="2 3">
    <name type="scientific">Blastococcus goldschmidtiae</name>
    <dbReference type="NCBI Taxonomy" id="3075546"/>
    <lineage>
        <taxon>Bacteria</taxon>
        <taxon>Bacillati</taxon>
        <taxon>Actinomycetota</taxon>
        <taxon>Actinomycetes</taxon>
        <taxon>Geodermatophilales</taxon>
        <taxon>Geodermatophilaceae</taxon>
        <taxon>Blastococcus</taxon>
    </lineage>
</organism>
<dbReference type="Pfam" id="PF13508">
    <property type="entry name" value="Acetyltransf_7"/>
    <property type="match status" value="1"/>
</dbReference>
<keyword evidence="3" id="KW-1185">Reference proteome</keyword>
<evidence type="ECO:0000313" key="2">
    <source>
        <dbReference type="EMBL" id="MDT0277107.1"/>
    </source>
</evidence>
<dbReference type="EMBL" id="JAVREI010000010">
    <property type="protein sequence ID" value="MDT0277107.1"/>
    <property type="molecule type" value="Genomic_DNA"/>
</dbReference>
<evidence type="ECO:0000259" key="1">
    <source>
        <dbReference type="PROSITE" id="PS51186"/>
    </source>
</evidence>
<dbReference type="Gene3D" id="3.40.630.30">
    <property type="match status" value="1"/>
</dbReference>
<dbReference type="SUPFAM" id="SSF55729">
    <property type="entry name" value="Acyl-CoA N-acyltransferases (Nat)"/>
    <property type="match status" value="1"/>
</dbReference>
<proteinExistence type="predicted"/>